<gene>
    <name evidence="2" type="ORF">ACFPRA_02975</name>
</gene>
<comment type="caution">
    <text evidence="2">The sequence shown here is derived from an EMBL/GenBank/DDBJ whole genome shotgun (WGS) entry which is preliminary data.</text>
</comment>
<proteinExistence type="predicted"/>
<evidence type="ECO:0000313" key="3">
    <source>
        <dbReference type="Proteomes" id="UP001596109"/>
    </source>
</evidence>
<feature type="transmembrane region" description="Helical" evidence="1">
    <location>
        <begin position="261"/>
        <end position="285"/>
    </location>
</feature>
<evidence type="ECO:0008006" key="4">
    <source>
        <dbReference type="Google" id="ProtNLM"/>
    </source>
</evidence>
<keyword evidence="1" id="KW-1133">Transmembrane helix</keyword>
<dbReference type="Proteomes" id="UP001596109">
    <property type="component" value="Unassembled WGS sequence"/>
</dbReference>
<feature type="transmembrane region" description="Helical" evidence="1">
    <location>
        <begin position="112"/>
        <end position="129"/>
    </location>
</feature>
<dbReference type="EMBL" id="JBHSNO010000001">
    <property type="protein sequence ID" value="MFC5587869.1"/>
    <property type="molecule type" value="Genomic_DNA"/>
</dbReference>
<organism evidence="2 3">
    <name type="scientific">Sporosarcina soli</name>
    <dbReference type="NCBI Taxonomy" id="334736"/>
    <lineage>
        <taxon>Bacteria</taxon>
        <taxon>Bacillati</taxon>
        <taxon>Bacillota</taxon>
        <taxon>Bacilli</taxon>
        <taxon>Bacillales</taxon>
        <taxon>Caryophanaceae</taxon>
        <taxon>Sporosarcina</taxon>
    </lineage>
</organism>
<feature type="transmembrane region" description="Helical" evidence="1">
    <location>
        <begin position="78"/>
        <end position="100"/>
    </location>
</feature>
<reference evidence="3" key="1">
    <citation type="journal article" date="2019" name="Int. J. Syst. Evol. Microbiol.">
        <title>The Global Catalogue of Microorganisms (GCM) 10K type strain sequencing project: providing services to taxonomists for standard genome sequencing and annotation.</title>
        <authorList>
            <consortium name="The Broad Institute Genomics Platform"/>
            <consortium name="The Broad Institute Genome Sequencing Center for Infectious Disease"/>
            <person name="Wu L."/>
            <person name="Ma J."/>
        </authorList>
    </citation>
    <scope>NUCLEOTIDE SEQUENCE [LARGE SCALE GENOMIC DNA]</scope>
    <source>
        <strain evidence="3">CGMCC 4.1434</strain>
    </source>
</reference>
<accession>A0ABW0TEY1</accession>
<feature type="transmembrane region" description="Helical" evidence="1">
    <location>
        <begin position="218"/>
        <end position="241"/>
    </location>
</feature>
<feature type="transmembrane region" description="Helical" evidence="1">
    <location>
        <begin position="136"/>
        <end position="160"/>
    </location>
</feature>
<protein>
    <recommendedName>
        <fullName evidence="4">Membrane protein YkvI</fullName>
    </recommendedName>
</protein>
<keyword evidence="1" id="KW-0472">Membrane</keyword>
<feature type="transmembrane region" description="Helical" evidence="1">
    <location>
        <begin position="297"/>
        <end position="316"/>
    </location>
</feature>
<keyword evidence="1" id="KW-0812">Transmembrane</keyword>
<name>A0ABW0TEY1_9BACL</name>
<dbReference type="InterPro" id="IPR038728">
    <property type="entry name" value="YkvI-like"/>
</dbReference>
<sequence>MKDSLKIGAAIIGVMIGAGFASGQEVFLFFTSYGWVGLVGAVISGIAFGLIFMQVGKLGNIMQTTSHEKVINKICGRYLGNVLDIVMTVYLFGILVLMVAGSGTLFDQQFGLPKIVGSLLMVILTILSVNLNMKNILTILAAFTPILLIAIIGLGIYSILTTNLTLVEIESMVDPSQSAAPHWLLGTLLYISMITATGFAMLTVIGGSTEKQKIVNHGGVLGGVGFGVFIVLFHIALMSKFDQIQYVEMPTLLLFAELSPWLGFAMAILIFGMIFNTAVGMLYSFSVRLTRPDHPKFKLRNVYIGGIAFLLSFVGFTKLIGFILPAMGYIGFPLIGGIIISYFRFKEKAREKQPVITEQTN</sequence>
<keyword evidence="3" id="KW-1185">Reference proteome</keyword>
<evidence type="ECO:0000256" key="1">
    <source>
        <dbReference type="SAM" id="Phobius"/>
    </source>
</evidence>
<feature type="transmembrane region" description="Helical" evidence="1">
    <location>
        <begin position="322"/>
        <end position="343"/>
    </location>
</feature>
<feature type="transmembrane region" description="Helical" evidence="1">
    <location>
        <begin position="33"/>
        <end position="53"/>
    </location>
</feature>
<evidence type="ECO:0000313" key="2">
    <source>
        <dbReference type="EMBL" id="MFC5587869.1"/>
    </source>
</evidence>
<dbReference type="PANTHER" id="PTHR37814:SF1">
    <property type="entry name" value="MEMBRANE PROTEIN"/>
    <property type="match status" value="1"/>
</dbReference>
<dbReference type="RefSeq" id="WP_381430490.1">
    <property type="nucleotide sequence ID" value="NZ_JBHSNO010000001.1"/>
</dbReference>
<feature type="transmembrane region" description="Helical" evidence="1">
    <location>
        <begin position="180"/>
        <end position="206"/>
    </location>
</feature>
<dbReference type="PANTHER" id="PTHR37814">
    <property type="entry name" value="CONSERVED MEMBRANE PROTEIN"/>
    <property type="match status" value="1"/>
</dbReference>